<dbReference type="OrthoDB" id="5809921at2"/>
<dbReference type="InterPro" id="IPR008589">
    <property type="entry name" value="MupG"/>
</dbReference>
<keyword evidence="4" id="KW-1185">Reference proteome</keyword>
<dbReference type="InterPro" id="IPR017853">
    <property type="entry name" value="GH"/>
</dbReference>
<feature type="domain" description="6-phospho-N-acetylmuramidase N-terminal" evidence="2">
    <location>
        <begin position="2"/>
        <end position="224"/>
    </location>
</feature>
<feature type="domain" description="6-phospho-N-acetylmuramidase C-terminal" evidence="1">
    <location>
        <begin position="241"/>
        <end position="330"/>
    </location>
</feature>
<proteinExistence type="predicted"/>
<dbReference type="Pfam" id="PF19200">
    <property type="entry name" value="MupG_N"/>
    <property type="match status" value="1"/>
</dbReference>
<evidence type="ECO:0000259" key="2">
    <source>
        <dbReference type="Pfam" id="PF19200"/>
    </source>
</evidence>
<dbReference type="SUPFAM" id="SSF50891">
    <property type="entry name" value="Cyclophilin-like"/>
    <property type="match status" value="1"/>
</dbReference>
<dbReference type="AlphaFoldDB" id="A0A1B3XNQ8"/>
<dbReference type="InterPro" id="IPR029000">
    <property type="entry name" value="Cyclophilin-like_dom_sf"/>
</dbReference>
<evidence type="ECO:0000259" key="1">
    <source>
        <dbReference type="Pfam" id="PF05913"/>
    </source>
</evidence>
<dbReference type="EMBL" id="CP017080">
    <property type="protein sequence ID" value="AOH54846.1"/>
    <property type="molecule type" value="Genomic_DNA"/>
</dbReference>
<dbReference type="InterPro" id="IPR043797">
    <property type="entry name" value="MupG_N"/>
</dbReference>
<dbReference type="STRING" id="264697.ABE28_010825"/>
<organism evidence="3 4">
    <name type="scientific">Peribacillus muralis</name>
    <dbReference type="NCBI Taxonomy" id="264697"/>
    <lineage>
        <taxon>Bacteria</taxon>
        <taxon>Bacillati</taxon>
        <taxon>Bacillota</taxon>
        <taxon>Bacilli</taxon>
        <taxon>Bacillales</taxon>
        <taxon>Bacillaceae</taxon>
        <taxon>Peribacillus</taxon>
    </lineage>
</organism>
<evidence type="ECO:0000313" key="3">
    <source>
        <dbReference type="EMBL" id="AOH54846.1"/>
    </source>
</evidence>
<sequence>MIGFSFYLQDPGAENQIIHAANSGVRRAFTSLHIPEEKGELAVRMSELLKFAQTYGVEVHADVSLKTLDHLGIAEFADLAPLGVKGIRLDDGFDMTTITALSKVFSLSLNASTLNEEELLAVLEGGMEPQSLIAWHNFYPRPETGLEEVFFHEQNRMFKKHGIPIYAFIPGSGSKRGPLHAGLPTLEKHRFMNPYAAAVDLLSHVDAVFVGDQGTEGNLLQDLSNYESLNILSVRMESARLPSGRYKLRPEVSRDVFRLQNTRVTGAVEPENTIRRTLGAITMDNDEYGRYRGEIQICKRDLEANHRVNVIGRVVEEDLPLLAFLKPCHSLVLVNEGRI</sequence>
<dbReference type="Gene3D" id="2.40.100.10">
    <property type="entry name" value="Cyclophilin-like"/>
    <property type="match status" value="1"/>
</dbReference>
<dbReference type="SUPFAM" id="SSF51445">
    <property type="entry name" value="(Trans)glycosidases"/>
    <property type="match status" value="1"/>
</dbReference>
<dbReference type="Proteomes" id="UP000077926">
    <property type="component" value="Chromosome"/>
</dbReference>
<evidence type="ECO:0000313" key="4">
    <source>
        <dbReference type="Proteomes" id="UP000077926"/>
    </source>
</evidence>
<gene>
    <name evidence="3" type="ORF">ABE28_010825</name>
</gene>
<dbReference type="Gene3D" id="3.20.20.70">
    <property type="entry name" value="Aldolase class I"/>
    <property type="match status" value="1"/>
</dbReference>
<dbReference type="PANTHER" id="PTHR38435">
    <property type="match status" value="1"/>
</dbReference>
<dbReference type="InterPro" id="IPR043894">
    <property type="entry name" value="MupG_C"/>
</dbReference>
<accession>A0A1B3XNQ8</accession>
<dbReference type="RefSeq" id="WP_064465196.1">
    <property type="nucleotide sequence ID" value="NZ_CP017080.1"/>
</dbReference>
<evidence type="ECO:0008006" key="5">
    <source>
        <dbReference type="Google" id="ProtNLM"/>
    </source>
</evidence>
<protein>
    <recommendedName>
        <fullName evidence="5">Cell surface protein</fullName>
    </recommendedName>
</protein>
<reference evidence="3 4" key="1">
    <citation type="submission" date="2016-08" db="EMBL/GenBank/DDBJ databases">
        <title>Complete genome sequence of Bacillus muralis G25-68, a strain with toxicity to nematodes.</title>
        <authorList>
            <person name="Zheng Z."/>
        </authorList>
    </citation>
    <scope>NUCLEOTIDE SEQUENCE [LARGE SCALE GENOMIC DNA]</scope>
    <source>
        <strain evidence="3 4">G25-68</strain>
    </source>
</reference>
<dbReference type="Pfam" id="PF05913">
    <property type="entry name" value="MupG_C"/>
    <property type="match status" value="1"/>
</dbReference>
<dbReference type="InterPro" id="IPR013785">
    <property type="entry name" value="Aldolase_TIM"/>
</dbReference>
<name>A0A1B3XNQ8_9BACI</name>
<dbReference type="PANTHER" id="PTHR38435:SF2">
    <property type="entry name" value="DUF871 DOMAIN-CONTAINING PROTEIN"/>
    <property type="match status" value="1"/>
</dbReference>
<dbReference type="KEGG" id="bmur:ABE28_010825"/>